<evidence type="ECO:0000313" key="2">
    <source>
        <dbReference type="EMBL" id="VEL12220.1"/>
    </source>
</evidence>
<keyword evidence="3" id="KW-1185">Reference proteome</keyword>
<keyword evidence="1" id="KW-0472">Membrane</keyword>
<feature type="transmembrane region" description="Helical" evidence="1">
    <location>
        <begin position="142"/>
        <end position="162"/>
    </location>
</feature>
<comment type="caution">
    <text evidence="2">The sequence shown here is derived from an EMBL/GenBank/DDBJ whole genome shotgun (WGS) entry which is preliminary data.</text>
</comment>
<accession>A0A3S4ZID4</accession>
<dbReference type="Proteomes" id="UP000784294">
    <property type="component" value="Unassembled WGS sequence"/>
</dbReference>
<dbReference type="AlphaFoldDB" id="A0A3S4ZID4"/>
<name>A0A3S4ZID4_9PLAT</name>
<gene>
    <name evidence="2" type="ORF">PXEA_LOCUS5660</name>
</gene>
<dbReference type="EMBL" id="CAAALY010014129">
    <property type="protein sequence ID" value="VEL12220.1"/>
    <property type="molecule type" value="Genomic_DNA"/>
</dbReference>
<organism evidence="2 3">
    <name type="scientific">Protopolystoma xenopodis</name>
    <dbReference type="NCBI Taxonomy" id="117903"/>
    <lineage>
        <taxon>Eukaryota</taxon>
        <taxon>Metazoa</taxon>
        <taxon>Spiralia</taxon>
        <taxon>Lophotrochozoa</taxon>
        <taxon>Platyhelminthes</taxon>
        <taxon>Monogenea</taxon>
        <taxon>Polyopisthocotylea</taxon>
        <taxon>Polystomatidea</taxon>
        <taxon>Polystomatidae</taxon>
        <taxon>Protopolystoma</taxon>
    </lineage>
</organism>
<keyword evidence="1" id="KW-0812">Transmembrane</keyword>
<sequence>MSRIGSTPSLQIHRLLPFIVRIDPPLPSPTLANSYPAARFSSQPVAYLASTAGQVDKARIPIGPESAELLPPLKRYRDSFSILRALAGCVRPVPGTIDFDAIDDPYLLPGFMHRICMRSKAAGNVAARALIREGLASNFARLCTEVCLHFLGFIFVFSIIFAQAKEAS</sequence>
<evidence type="ECO:0000313" key="3">
    <source>
        <dbReference type="Proteomes" id="UP000784294"/>
    </source>
</evidence>
<evidence type="ECO:0000256" key="1">
    <source>
        <dbReference type="SAM" id="Phobius"/>
    </source>
</evidence>
<dbReference type="OrthoDB" id="10044771at2759"/>
<proteinExistence type="predicted"/>
<protein>
    <submittedName>
        <fullName evidence="2">Uncharacterized protein</fullName>
    </submittedName>
</protein>
<reference evidence="2" key="1">
    <citation type="submission" date="2018-11" db="EMBL/GenBank/DDBJ databases">
        <authorList>
            <consortium name="Pathogen Informatics"/>
        </authorList>
    </citation>
    <scope>NUCLEOTIDE SEQUENCE</scope>
</reference>
<keyword evidence="1" id="KW-1133">Transmembrane helix</keyword>